<keyword evidence="1" id="KW-0805">Transcription regulation</keyword>
<dbReference type="GO" id="GO:0000976">
    <property type="term" value="F:transcription cis-regulatory region binding"/>
    <property type="evidence" value="ECO:0007669"/>
    <property type="project" value="TreeGrafter"/>
</dbReference>
<dbReference type="Pfam" id="PF13377">
    <property type="entry name" value="Peripla_BP_3"/>
    <property type="match status" value="1"/>
</dbReference>
<dbReference type="GO" id="GO:0003700">
    <property type="term" value="F:DNA-binding transcription factor activity"/>
    <property type="evidence" value="ECO:0007669"/>
    <property type="project" value="TreeGrafter"/>
</dbReference>
<dbReference type="KEGG" id="psuu:Psuf_086270"/>
<keyword evidence="6" id="KW-1185">Reference proteome</keyword>
<evidence type="ECO:0000313" key="5">
    <source>
        <dbReference type="EMBL" id="BCB91314.1"/>
    </source>
</evidence>
<dbReference type="Gene3D" id="3.40.50.2300">
    <property type="match status" value="2"/>
</dbReference>
<dbReference type="Gene3D" id="1.10.260.40">
    <property type="entry name" value="lambda repressor-like DNA-binding domains"/>
    <property type="match status" value="1"/>
</dbReference>
<proteinExistence type="predicted"/>
<dbReference type="SUPFAM" id="SSF53822">
    <property type="entry name" value="Periplasmic binding protein-like I"/>
    <property type="match status" value="1"/>
</dbReference>
<name>A0A6F8YZ23_9ACTN</name>
<dbReference type="EMBL" id="AP022871">
    <property type="protein sequence ID" value="BCB91314.1"/>
    <property type="molecule type" value="Genomic_DNA"/>
</dbReference>
<dbReference type="RefSeq" id="WP_232075683.1">
    <property type="nucleotide sequence ID" value="NZ_AP022871.1"/>
</dbReference>
<dbReference type="InterPro" id="IPR010982">
    <property type="entry name" value="Lambda_DNA-bd_dom_sf"/>
</dbReference>
<keyword evidence="2" id="KW-0238">DNA-binding</keyword>
<protein>
    <submittedName>
        <fullName evidence="5">Transcriptional regulator</fullName>
    </submittedName>
</protein>
<keyword evidence="3" id="KW-0804">Transcription</keyword>
<dbReference type="PROSITE" id="PS50932">
    <property type="entry name" value="HTH_LACI_2"/>
    <property type="match status" value="1"/>
</dbReference>
<evidence type="ECO:0000259" key="4">
    <source>
        <dbReference type="PROSITE" id="PS50932"/>
    </source>
</evidence>
<gene>
    <name evidence="5" type="ORF">Psuf_086270</name>
</gene>
<organism evidence="5 6">
    <name type="scientific">Phytohabitans suffuscus</name>
    <dbReference type="NCBI Taxonomy" id="624315"/>
    <lineage>
        <taxon>Bacteria</taxon>
        <taxon>Bacillati</taxon>
        <taxon>Actinomycetota</taxon>
        <taxon>Actinomycetes</taxon>
        <taxon>Micromonosporales</taxon>
        <taxon>Micromonosporaceae</taxon>
    </lineage>
</organism>
<evidence type="ECO:0000256" key="3">
    <source>
        <dbReference type="ARBA" id="ARBA00023163"/>
    </source>
</evidence>
<dbReference type="SMART" id="SM00354">
    <property type="entry name" value="HTH_LACI"/>
    <property type="match status" value="1"/>
</dbReference>
<dbReference type="PANTHER" id="PTHR30146:SF153">
    <property type="entry name" value="LACTOSE OPERON REPRESSOR"/>
    <property type="match status" value="1"/>
</dbReference>
<evidence type="ECO:0000256" key="1">
    <source>
        <dbReference type="ARBA" id="ARBA00023015"/>
    </source>
</evidence>
<dbReference type="PANTHER" id="PTHR30146">
    <property type="entry name" value="LACI-RELATED TRANSCRIPTIONAL REPRESSOR"/>
    <property type="match status" value="1"/>
</dbReference>
<dbReference type="AlphaFoldDB" id="A0A6F8YZ23"/>
<dbReference type="CDD" id="cd06296">
    <property type="entry name" value="PBP1_CatR-like"/>
    <property type="match status" value="1"/>
</dbReference>
<reference evidence="5 6" key="2">
    <citation type="submission" date="2020-03" db="EMBL/GenBank/DDBJ databases">
        <authorList>
            <person name="Ichikawa N."/>
            <person name="Kimura A."/>
            <person name="Kitahashi Y."/>
            <person name="Uohara A."/>
        </authorList>
    </citation>
    <scope>NUCLEOTIDE SEQUENCE [LARGE SCALE GENOMIC DNA]</scope>
    <source>
        <strain evidence="5 6">NBRC 105367</strain>
    </source>
</reference>
<accession>A0A6F8YZ23</accession>
<dbReference type="Pfam" id="PF00356">
    <property type="entry name" value="LacI"/>
    <property type="match status" value="1"/>
</dbReference>
<sequence>MEGRGRRDVAAEFRKTGRNAEAAGAVQFRRDRDGRPASVGDGRRRGKVTVATIARLAGVSAPTVSRVINGQAGVALSTRRRVEAVLHEHGYQRGDAAAQAPLIELVFHALDSLWALEIIQGVEEVARDQRLGVVLTTMQGRLTPGAGWTEQVLSRRPMGVIAVLSDLTAHQQAQLATGSIPLVTLDPTGEPLHDTPSVGAANYSGALVATRHLLDLGHRRIGMLCGNLKWPFCRARLDGFRAAMDQAGVPVDPDLVRVGPLYVEGAARETTALLRLPEPPTALFATNDLQAHGVYEAARLAGLRIPDDLSVVGFDDLPFTRWAGPPMTTVRQPLKRMGTTAAAMLVALASGQSPRERRVELTTDLVVRESTAPPRTPPKI</sequence>
<dbReference type="InterPro" id="IPR000843">
    <property type="entry name" value="HTH_LacI"/>
</dbReference>
<dbReference type="CDD" id="cd01392">
    <property type="entry name" value="HTH_LacI"/>
    <property type="match status" value="1"/>
</dbReference>
<reference evidence="5 6" key="1">
    <citation type="submission" date="2020-03" db="EMBL/GenBank/DDBJ databases">
        <title>Whole genome shotgun sequence of Phytohabitans suffuscus NBRC 105367.</title>
        <authorList>
            <person name="Komaki H."/>
            <person name="Tamura T."/>
        </authorList>
    </citation>
    <scope>NUCLEOTIDE SEQUENCE [LARGE SCALE GENOMIC DNA]</scope>
    <source>
        <strain evidence="5 6">NBRC 105367</strain>
    </source>
</reference>
<feature type="domain" description="HTH lacI-type" evidence="4">
    <location>
        <begin position="48"/>
        <end position="102"/>
    </location>
</feature>
<dbReference type="InterPro" id="IPR046335">
    <property type="entry name" value="LacI/GalR-like_sensor"/>
</dbReference>
<dbReference type="Proteomes" id="UP000503011">
    <property type="component" value="Chromosome"/>
</dbReference>
<dbReference type="InterPro" id="IPR028082">
    <property type="entry name" value="Peripla_BP_I"/>
</dbReference>
<dbReference type="SUPFAM" id="SSF47413">
    <property type="entry name" value="lambda repressor-like DNA-binding domains"/>
    <property type="match status" value="1"/>
</dbReference>
<evidence type="ECO:0000313" key="6">
    <source>
        <dbReference type="Proteomes" id="UP000503011"/>
    </source>
</evidence>
<evidence type="ECO:0000256" key="2">
    <source>
        <dbReference type="ARBA" id="ARBA00023125"/>
    </source>
</evidence>